<proteinExistence type="predicted"/>
<dbReference type="EMBL" id="FQ312005">
    <property type="protein sequence ID" value="CBW25977.1"/>
    <property type="molecule type" value="Genomic_DNA"/>
</dbReference>
<dbReference type="AlphaFoldDB" id="E1WYC9"/>
<dbReference type="InterPro" id="IPR001789">
    <property type="entry name" value="Sig_transdc_resp-reg_receiver"/>
</dbReference>
<organism evidence="4 5">
    <name type="scientific">Halobacteriovorax marinus (strain ATCC BAA-682 / DSM 15412 / SJ)</name>
    <name type="common">Bacteriovorax marinus</name>
    <dbReference type="NCBI Taxonomy" id="862908"/>
    <lineage>
        <taxon>Bacteria</taxon>
        <taxon>Pseudomonadati</taxon>
        <taxon>Bdellovibrionota</taxon>
        <taxon>Bacteriovoracia</taxon>
        <taxon>Bacteriovoracales</taxon>
        <taxon>Halobacteriovoraceae</taxon>
        <taxon>Halobacteriovorax</taxon>
    </lineage>
</organism>
<dbReference type="Gene3D" id="3.40.50.2300">
    <property type="match status" value="1"/>
</dbReference>
<keyword evidence="1 2" id="KW-0597">Phosphoprotein</keyword>
<feature type="domain" description="Response regulatory" evidence="3">
    <location>
        <begin position="16"/>
        <end position="128"/>
    </location>
</feature>
<protein>
    <submittedName>
        <fullName evidence="4">Chemotaxis two-component system response regulator</fullName>
    </submittedName>
</protein>
<dbReference type="Proteomes" id="UP000008963">
    <property type="component" value="Chromosome"/>
</dbReference>
<dbReference type="SMART" id="SM00448">
    <property type="entry name" value="REC"/>
    <property type="match status" value="1"/>
</dbReference>
<reference evidence="5" key="1">
    <citation type="journal article" date="2013" name="ISME J.">
        <title>A small predatory core genome in the divergent marine Bacteriovorax marinus SJ and the terrestrial Bdellovibrio bacteriovorus.</title>
        <authorList>
            <person name="Crossman L.C."/>
            <person name="Chen H."/>
            <person name="Cerdeno-Tarraga A.M."/>
            <person name="Brooks K."/>
            <person name="Quail M.A."/>
            <person name="Pineiro S.A."/>
            <person name="Hobley L."/>
            <person name="Sockett R.E."/>
            <person name="Bentley S.D."/>
            <person name="Parkhill J."/>
            <person name="Williams H.N."/>
            <person name="Stine O.C."/>
        </authorList>
    </citation>
    <scope>NUCLEOTIDE SEQUENCE [LARGE SCALE GENOMIC DNA]</scope>
    <source>
        <strain evidence="5">ATCC BAA-682 / DSM 15412 / SJ</strain>
    </source>
</reference>
<accession>E1WYC9</accession>
<dbReference type="eggNOG" id="COG0745">
    <property type="taxonomic scope" value="Bacteria"/>
</dbReference>
<dbReference type="PROSITE" id="PS50110">
    <property type="entry name" value="RESPONSE_REGULATORY"/>
    <property type="match status" value="1"/>
</dbReference>
<evidence type="ECO:0000259" key="3">
    <source>
        <dbReference type="PROSITE" id="PS50110"/>
    </source>
</evidence>
<dbReference type="HOGENOM" id="CLU_000445_69_9_7"/>
<dbReference type="STRING" id="862908.BMS_1096"/>
<dbReference type="PANTHER" id="PTHR44591">
    <property type="entry name" value="STRESS RESPONSE REGULATOR PROTEIN 1"/>
    <property type="match status" value="1"/>
</dbReference>
<evidence type="ECO:0000256" key="1">
    <source>
        <dbReference type="ARBA" id="ARBA00022553"/>
    </source>
</evidence>
<dbReference type="GO" id="GO:0000160">
    <property type="term" value="P:phosphorelay signal transduction system"/>
    <property type="evidence" value="ECO:0007669"/>
    <property type="project" value="InterPro"/>
</dbReference>
<dbReference type="InterPro" id="IPR050595">
    <property type="entry name" value="Bact_response_regulator"/>
</dbReference>
<dbReference type="PATRIC" id="fig|862908.3.peg.1044"/>
<dbReference type="PANTHER" id="PTHR44591:SF25">
    <property type="entry name" value="CHEMOTAXIS TWO-COMPONENT RESPONSE REGULATOR"/>
    <property type="match status" value="1"/>
</dbReference>
<name>E1WYC9_HALMS</name>
<evidence type="ECO:0000256" key="2">
    <source>
        <dbReference type="PROSITE-ProRule" id="PRU00169"/>
    </source>
</evidence>
<gene>
    <name evidence="4" type="primary">cheY</name>
    <name evidence="4" type="ordered locus">BMS_1096</name>
</gene>
<dbReference type="InterPro" id="IPR011006">
    <property type="entry name" value="CheY-like_superfamily"/>
</dbReference>
<dbReference type="Pfam" id="PF00072">
    <property type="entry name" value="Response_reg"/>
    <property type="match status" value="1"/>
</dbReference>
<keyword evidence="5" id="KW-1185">Reference proteome</keyword>
<sequence>MAKGFNMNTKKKDSLQILLVDDDRGIRSSMAELLSSDGYSVVEAADGLEASLKMKNQNFSLVITDLNMPKKDGIKLANEIISAGGPPVLLMTGELENYDIKLKSLKNIMLLPKPFNPKILPALVAKILNSAK</sequence>
<evidence type="ECO:0000313" key="4">
    <source>
        <dbReference type="EMBL" id="CBW25977.1"/>
    </source>
</evidence>
<dbReference type="KEGG" id="bmx:BMS_1096"/>
<evidence type="ECO:0000313" key="5">
    <source>
        <dbReference type="Proteomes" id="UP000008963"/>
    </source>
</evidence>
<dbReference type="SUPFAM" id="SSF52172">
    <property type="entry name" value="CheY-like"/>
    <property type="match status" value="1"/>
</dbReference>
<feature type="modified residue" description="4-aspartylphosphate" evidence="2">
    <location>
        <position position="65"/>
    </location>
</feature>